<evidence type="ECO:0000256" key="3">
    <source>
        <dbReference type="ARBA" id="ARBA00022985"/>
    </source>
</evidence>
<keyword evidence="3" id="KW-0448">Lipopolysaccharide biosynthesis</keyword>
<sequence>MHPVTVLVINLDRDTGRLAGIAAQLERLGLAWQRIPGVHGASLSDEECARLVDRAGYGRRHGMFPSRGEIGCYLSHLDAMRALLASPAQLALILEDDVGLTEDLPEVLRALAAVPERWDMVKLSAVHGGTPRTVLPLTGRHALTVMLSQCTGSSAYLVNRFAAQRYLERLLPMRLPYDHAYDRAWVLGLKVRRVDPLVALHDSEAPSTIAAVSAASGQSTTPSRKFPWYRKLSTYAWRITNELRRVFHGLVQVQRERRRVVRDAAATSVAPVASEARGE</sequence>
<keyword evidence="6" id="KW-1185">Reference proteome</keyword>
<accession>A0ABN6PTX5</accession>
<reference evidence="5" key="1">
    <citation type="submission" date="2022-04" db="EMBL/GenBank/DDBJ databases">
        <title>Whole genome sequence of Sphaerotilus sp. FB-5.</title>
        <authorList>
            <person name="Takeda M."/>
            <person name="Narihara S."/>
            <person name="Akimoto M."/>
            <person name="Akimoto R."/>
            <person name="Nishiyashiki S."/>
            <person name="Murakami T."/>
        </authorList>
    </citation>
    <scope>NUCLEOTIDE SEQUENCE</scope>
    <source>
        <strain evidence="5">FB-5</strain>
    </source>
</reference>
<comment type="pathway">
    <text evidence="1">Bacterial outer membrane biogenesis; lipooligosaccharide biosynthesis.</text>
</comment>
<evidence type="ECO:0000259" key="4">
    <source>
        <dbReference type="Pfam" id="PF01755"/>
    </source>
</evidence>
<evidence type="ECO:0000256" key="1">
    <source>
        <dbReference type="ARBA" id="ARBA00005068"/>
    </source>
</evidence>
<evidence type="ECO:0000313" key="6">
    <source>
        <dbReference type="Proteomes" id="UP001057498"/>
    </source>
</evidence>
<protein>
    <recommendedName>
        <fullName evidence="4">Glycosyl transferase family 25 domain-containing protein</fullName>
    </recommendedName>
</protein>
<gene>
    <name evidence="5" type="ORF">CATMQ487_45580</name>
</gene>
<dbReference type="Pfam" id="PF01755">
    <property type="entry name" value="Glyco_transf_25"/>
    <property type="match status" value="1"/>
</dbReference>
<name>A0ABN6PTX5_9BURK</name>
<organism evidence="5 6">
    <name type="scientific">Sphaerotilus microaerophilus</name>
    <dbReference type="NCBI Taxonomy" id="2914710"/>
    <lineage>
        <taxon>Bacteria</taxon>
        <taxon>Pseudomonadati</taxon>
        <taxon>Pseudomonadota</taxon>
        <taxon>Betaproteobacteria</taxon>
        <taxon>Burkholderiales</taxon>
        <taxon>Sphaerotilaceae</taxon>
        <taxon>Sphaerotilus</taxon>
    </lineage>
</organism>
<dbReference type="RefSeq" id="WP_251970768.1">
    <property type="nucleotide sequence ID" value="NZ_AP025730.1"/>
</dbReference>
<comment type="pathway">
    <text evidence="2">Glycan metabolism; lacto-N-neotetraose biosynthesis.</text>
</comment>
<feature type="domain" description="Glycosyl transferase family 25" evidence="4">
    <location>
        <begin position="6"/>
        <end position="179"/>
    </location>
</feature>
<evidence type="ECO:0000256" key="2">
    <source>
        <dbReference type="ARBA" id="ARBA00005222"/>
    </source>
</evidence>
<proteinExistence type="predicted"/>
<dbReference type="EMBL" id="AP025730">
    <property type="protein sequence ID" value="BDI07588.1"/>
    <property type="molecule type" value="Genomic_DNA"/>
</dbReference>
<evidence type="ECO:0000313" key="5">
    <source>
        <dbReference type="EMBL" id="BDI07588.1"/>
    </source>
</evidence>
<dbReference type="InterPro" id="IPR002654">
    <property type="entry name" value="Glyco_trans_25"/>
</dbReference>
<dbReference type="CDD" id="cd06532">
    <property type="entry name" value="Glyco_transf_25"/>
    <property type="match status" value="1"/>
</dbReference>
<dbReference type="Proteomes" id="UP001057498">
    <property type="component" value="Chromosome"/>
</dbReference>